<evidence type="ECO:0000313" key="3">
    <source>
        <dbReference type="EMBL" id="GIH30969.1"/>
    </source>
</evidence>
<evidence type="ECO:0000313" key="4">
    <source>
        <dbReference type="Proteomes" id="UP000651728"/>
    </source>
</evidence>
<dbReference type="EMBL" id="BOOB01000008">
    <property type="protein sequence ID" value="GIH30969.1"/>
    <property type="molecule type" value="Genomic_DNA"/>
</dbReference>
<protein>
    <recommendedName>
        <fullName evidence="5">Secreted protein</fullName>
    </recommendedName>
</protein>
<keyword evidence="2" id="KW-0732">Signal</keyword>
<organism evidence="3 4">
    <name type="scientific">Microbispora amethystogenes</name>
    <dbReference type="NCBI Taxonomy" id="1427754"/>
    <lineage>
        <taxon>Bacteria</taxon>
        <taxon>Bacillati</taxon>
        <taxon>Actinomycetota</taxon>
        <taxon>Actinomycetes</taxon>
        <taxon>Streptosporangiales</taxon>
        <taxon>Streptosporangiaceae</taxon>
        <taxon>Microbispora</taxon>
    </lineage>
</organism>
<dbReference type="Proteomes" id="UP000651728">
    <property type="component" value="Unassembled WGS sequence"/>
</dbReference>
<feature type="region of interest" description="Disordered" evidence="1">
    <location>
        <begin position="27"/>
        <end position="51"/>
    </location>
</feature>
<feature type="chain" id="PRO_5046618281" description="Secreted protein" evidence="2">
    <location>
        <begin position="23"/>
        <end position="141"/>
    </location>
</feature>
<feature type="compositionally biased region" description="Polar residues" evidence="1">
    <location>
        <begin position="27"/>
        <end position="42"/>
    </location>
</feature>
<comment type="caution">
    <text evidence="3">The sequence shown here is derived from an EMBL/GenBank/DDBJ whole genome shotgun (WGS) entry which is preliminary data.</text>
</comment>
<accession>A0ABQ4F863</accession>
<evidence type="ECO:0008006" key="5">
    <source>
        <dbReference type="Google" id="ProtNLM"/>
    </source>
</evidence>
<feature type="signal peptide" evidence="2">
    <location>
        <begin position="1"/>
        <end position="22"/>
    </location>
</feature>
<gene>
    <name evidence="3" type="ORF">Mam01_11330</name>
</gene>
<name>A0ABQ4F863_9ACTN</name>
<keyword evidence="4" id="KW-1185">Reference proteome</keyword>
<evidence type="ECO:0000256" key="2">
    <source>
        <dbReference type="SAM" id="SignalP"/>
    </source>
</evidence>
<proteinExistence type="predicted"/>
<sequence length="141" mass="15455">MVVTEKIAVILSAVALVTGANAVQADASTTSRPAVVQSQRSSGHWGPHKHSPTKYWPTKDFVPTGRHLYGRAKCSNGGDGTRYRVQLVRTKDKHVRATSSWYFCGGTYHGTSVTVRPGEAYYMRISLKGKAHTIEAYASWS</sequence>
<reference evidence="3 4" key="1">
    <citation type="submission" date="2021-01" db="EMBL/GenBank/DDBJ databases">
        <title>Whole genome shotgun sequence of Microbispora amethystogenes NBRC 101907.</title>
        <authorList>
            <person name="Komaki H."/>
            <person name="Tamura T."/>
        </authorList>
    </citation>
    <scope>NUCLEOTIDE SEQUENCE [LARGE SCALE GENOMIC DNA]</scope>
    <source>
        <strain evidence="3 4">NBRC 101907</strain>
    </source>
</reference>
<evidence type="ECO:0000256" key="1">
    <source>
        <dbReference type="SAM" id="MobiDB-lite"/>
    </source>
</evidence>